<dbReference type="GO" id="GO:0009007">
    <property type="term" value="F:site-specific DNA-methyltransferase (adenine-specific) activity"/>
    <property type="evidence" value="ECO:0007669"/>
    <property type="project" value="UniProtKB-EC"/>
</dbReference>
<feature type="compositionally biased region" description="Polar residues" evidence="4">
    <location>
        <begin position="269"/>
        <end position="280"/>
    </location>
</feature>
<dbReference type="KEGG" id="euz:DVS28_b0083"/>
<keyword evidence="1 5" id="KW-0489">Methyltransferase</keyword>
<keyword evidence="5" id="KW-0614">Plasmid</keyword>
<dbReference type="PANTHER" id="PTHR30481:SF4">
    <property type="entry name" value="SITE-SPECIFIC DNA-METHYLTRANSFERASE (ADENINE-SPECIFIC)"/>
    <property type="match status" value="1"/>
</dbReference>
<keyword evidence="2 5" id="KW-0808">Transferase</keyword>
<evidence type="ECO:0000313" key="5">
    <source>
        <dbReference type="EMBL" id="AXV09853.1"/>
    </source>
</evidence>
<dbReference type="InterPro" id="IPR012327">
    <property type="entry name" value="MeTrfase_D12"/>
</dbReference>
<dbReference type="RefSeq" id="WP_245973669.1">
    <property type="nucleotide sequence ID" value="NZ_CP031166.1"/>
</dbReference>
<dbReference type="GO" id="GO:0043565">
    <property type="term" value="F:sequence-specific DNA binding"/>
    <property type="evidence" value="ECO:0007669"/>
    <property type="project" value="TreeGrafter"/>
</dbReference>
<proteinExistence type="predicted"/>
<dbReference type="REBASE" id="261394">
    <property type="entry name" value="M.Esp3246ORFLP"/>
</dbReference>
<dbReference type="GO" id="GO:1904047">
    <property type="term" value="F:S-adenosyl-L-methionine binding"/>
    <property type="evidence" value="ECO:0007669"/>
    <property type="project" value="TreeGrafter"/>
</dbReference>
<dbReference type="Proteomes" id="UP000264006">
    <property type="component" value="Plasmid pEDY32-46I"/>
</dbReference>
<evidence type="ECO:0000256" key="2">
    <source>
        <dbReference type="ARBA" id="ARBA00022679"/>
    </source>
</evidence>
<gene>
    <name evidence="5" type="ORF">DVS28_b0083</name>
</gene>
<dbReference type="PRINTS" id="PR00505">
    <property type="entry name" value="D12N6MTFRASE"/>
</dbReference>
<dbReference type="GO" id="GO:0032259">
    <property type="term" value="P:methylation"/>
    <property type="evidence" value="ECO:0007669"/>
    <property type="project" value="UniProtKB-KW"/>
</dbReference>
<dbReference type="Pfam" id="PF02086">
    <property type="entry name" value="MethyltransfD12"/>
    <property type="match status" value="1"/>
</dbReference>
<dbReference type="InterPro" id="IPR012263">
    <property type="entry name" value="M_m6A_EcoRV"/>
</dbReference>
<sequence>MTAAPIPMKPPFAYFGGKSRLADRIVALLPPHRVYLEPYLGSGAVLFAKGPAPVEIVNDLDDAIVTFFRVLRDRPDELETACALSPYSRTEYAGSDPFADGIDDLEIARRFWVRVSQGFAKSTAAGSGWSTTATKSVADTVHNRLGRFAPAARRLAGVQIENCDAAELVCRSGKTADTLIYVDPPYLADTRTWRATPEGGHGYRLDHNTERDHRRLADALHQTDATVILSGYDNPLYDELYDDWWRTRFDVHENTSNAARASRGRRTETLWSNRDLTRQPQLDLGEPAWPQPTTGCSRS</sequence>
<dbReference type="PANTHER" id="PTHR30481">
    <property type="entry name" value="DNA ADENINE METHYLASE"/>
    <property type="match status" value="1"/>
</dbReference>
<dbReference type="AlphaFoldDB" id="A0A346Y5V6"/>
<geneLocation type="plasmid" evidence="6">
    <name>pedy32-46i</name>
</geneLocation>
<keyword evidence="6" id="KW-1185">Reference proteome</keyword>
<dbReference type="Gene3D" id="3.40.50.150">
    <property type="entry name" value="Vaccinia Virus protein VP39"/>
    <property type="match status" value="2"/>
</dbReference>
<dbReference type="GO" id="GO:0009307">
    <property type="term" value="P:DNA restriction-modification system"/>
    <property type="evidence" value="ECO:0007669"/>
    <property type="project" value="InterPro"/>
</dbReference>
<evidence type="ECO:0000313" key="6">
    <source>
        <dbReference type="Proteomes" id="UP000264006"/>
    </source>
</evidence>
<protein>
    <submittedName>
        <fullName evidence="5">Methyltransferase</fullName>
    </submittedName>
</protein>
<dbReference type="EMBL" id="CP031166">
    <property type="protein sequence ID" value="AXV09853.1"/>
    <property type="molecule type" value="Genomic_DNA"/>
</dbReference>
<reference evidence="5 6" key="1">
    <citation type="submission" date="2018-09" db="EMBL/GenBank/DDBJ databases">
        <title>Complete genome sequence of Euzebya sp. DY32-46 isolated from seawater of Pacific Ocean.</title>
        <authorList>
            <person name="Xu L."/>
            <person name="Wu Y.-H."/>
            <person name="Xu X.-W."/>
        </authorList>
    </citation>
    <scope>NUCLEOTIDE SEQUENCE [LARGE SCALE GENOMIC DNA]</scope>
    <source>
        <strain evidence="5 6">DY32-46</strain>
        <plasmid evidence="6">pedy32-46i</plasmid>
    </source>
</reference>
<evidence type="ECO:0000256" key="1">
    <source>
        <dbReference type="ARBA" id="ARBA00022603"/>
    </source>
</evidence>
<feature type="region of interest" description="Disordered" evidence="4">
    <location>
        <begin position="256"/>
        <end position="299"/>
    </location>
</feature>
<evidence type="ECO:0000256" key="4">
    <source>
        <dbReference type="SAM" id="MobiDB-lite"/>
    </source>
</evidence>
<dbReference type="GO" id="GO:0006298">
    <property type="term" value="P:mismatch repair"/>
    <property type="evidence" value="ECO:0007669"/>
    <property type="project" value="TreeGrafter"/>
</dbReference>
<dbReference type="InterPro" id="IPR029063">
    <property type="entry name" value="SAM-dependent_MTases_sf"/>
</dbReference>
<evidence type="ECO:0000256" key="3">
    <source>
        <dbReference type="ARBA" id="ARBA00022691"/>
    </source>
</evidence>
<name>A0A346Y5V6_9ACTN</name>
<keyword evidence="3" id="KW-0949">S-adenosyl-L-methionine</keyword>
<dbReference type="PIRSF" id="PIRSF000398">
    <property type="entry name" value="M_m6A_EcoRV"/>
    <property type="match status" value="1"/>
</dbReference>
<organism evidence="5 6">
    <name type="scientific">Euzebya pacifica</name>
    <dbReference type="NCBI Taxonomy" id="1608957"/>
    <lineage>
        <taxon>Bacteria</taxon>
        <taxon>Bacillati</taxon>
        <taxon>Actinomycetota</taxon>
        <taxon>Nitriliruptoria</taxon>
        <taxon>Euzebyales</taxon>
    </lineage>
</organism>
<accession>A0A346Y5V6</accession>
<dbReference type="SUPFAM" id="SSF53335">
    <property type="entry name" value="S-adenosyl-L-methionine-dependent methyltransferases"/>
    <property type="match status" value="1"/>
</dbReference>